<dbReference type="OrthoDB" id="160483at2759"/>
<keyword evidence="6" id="KW-1185">Reference proteome</keyword>
<dbReference type="GeneID" id="20804130"/>
<evidence type="ECO:0000313" key="6">
    <source>
        <dbReference type="Proteomes" id="UP000284702"/>
    </source>
</evidence>
<dbReference type="STRING" id="112090.W4H6F3"/>
<evidence type="ECO:0000313" key="3">
    <source>
        <dbReference type="EMBL" id="RHY98299.1"/>
    </source>
</evidence>
<dbReference type="VEuPathDB" id="FungiDB:H257_02134"/>
<dbReference type="Proteomes" id="UP000285430">
    <property type="component" value="Unassembled WGS sequence"/>
</dbReference>
<dbReference type="AlphaFoldDB" id="W4H6F3"/>
<feature type="region of interest" description="Disordered" evidence="1">
    <location>
        <begin position="271"/>
        <end position="314"/>
    </location>
</feature>
<dbReference type="EMBL" id="QUTG01001934">
    <property type="protein sequence ID" value="RHY98299.1"/>
    <property type="molecule type" value="Genomic_DNA"/>
</dbReference>
<evidence type="ECO:0000313" key="2">
    <source>
        <dbReference type="EMBL" id="ETV87151.1"/>
    </source>
</evidence>
<gene>
    <name evidence="5" type="ORF">B5M09_005523</name>
    <name evidence="3" type="ORF">DYB35_006752</name>
    <name evidence="4" type="ORF">DYB37_008135</name>
    <name evidence="2" type="ORF">H257_02134</name>
</gene>
<dbReference type="EMBL" id="QUTH01001855">
    <property type="protein sequence ID" value="RHZ29016.1"/>
    <property type="molecule type" value="Genomic_DNA"/>
</dbReference>
<protein>
    <submittedName>
        <fullName evidence="2">Uncharacterized protein</fullName>
    </submittedName>
</protein>
<dbReference type="EMBL" id="MZMZ02003102">
    <property type="protein sequence ID" value="RQM22713.1"/>
    <property type="molecule type" value="Genomic_DNA"/>
</dbReference>
<evidence type="ECO:0000256" key="1">
    <source>
        <dbReference type="SAM" id="MobiDB-lite"/>
    </source>
</evidence>
<dbReference type="RefSeq" id="XP_009823950.1">
    <property type="nucleotide sequence ID" value="XM_009825648.1"/>
</dbReference>
<dbReference type="Proteomes" id="UP000285712">
    <property type="component" value="Unassembled WGS sequence"/>
</dbReference>
<sequence>MASEDIAVERCVTALRTSLEGELSSTQTTMFTSIMTTAMQHMADPSKLLHAVIWTLQSNQVQMKADIVTNVVARQRAVLADMAAHVVVAQPSLDSQVISRAFALRAGLCGWMSQGLRAIAELALNDMQRSVVDKRGNDCRSAFERLLRTYMEAFQLETQGESLGQRIAKLQAFLEPSSNSVDRSSQTARQRLIWGCYGIKNVGNERSHVTGELTSEDQMEICVSVTALARTLPFIADEVGVGSTDSLVLRPPPPGLAALPMPPVYTSVKKSVVRPAAHETTAPPSAHRPPPPPSPPPAMPDKPSSPSEWHTPRAPPPRLQYSLIHVRPESLPAWPGTQKVMFERMLKHMRMVSEANLCASKPCPRSDCAKSHTFVDTMRYNPLFKLFVCGKHDHFWAKDAIEPSDCVNVHVQFNVAVPWIDEKKDMCKLGPRCKRPKCVKSHSLAEACWYNPNFKTKPCSFGSQCTSSPEGCRGYHYDSGPNCDRRYHHDDSDYVGSPSPMLFTERTHAELAKALERHSRQIAVSQLF</sequence>
<proteinExistence type="predicted"/>
<dbReference type="Proteomes" id="UP000284702">
    <property type="component" value="Unassembled WGS sequence"/>
</dbReference>
<dbReference type="EMBL" id="KI913116">
    <property type="protein sequence ID" value="ETV87151.1"/>
    <property type="molecule type" value="Genomic_DNA"/>
</dbReference>
<feature type="compositionally biased region" description="Pro residues" evidence="1">
    <location>
        <begin position="286"/>
        <end position="300"/>
    </location>
</feature>
<organism evidence="2">
    <name type="scientific">Aphanomyces astaci</name>
    <name type="common">Crayfish plague agent</name>
    <dbReference type="NCBI Taxonomy" id="112090"/>
    <lineage>
        <taxon>Eukaryota</taxon>
        <taxon>Sar</taxon>
        <taxon>Stramenopiles</taxon>
        <taxon>Oomycota</taxon>
        <taxon>Saprolegniomycetes</taxon>
        <taxon>Saprolegniales</taxon>
        <taxon>Verrucalvaceae</taxon>
        <taxon>Aphanomyces</taxon>
    </lineage>
</organism>
<reference evidence="5 6" key="2">
    <citation type="submission" date="2018-07" db="EMBL/GenBank/DDBJ databases">
        <title>Annotation of Aphanomyces astaci genome assembly.</title>
        <authorList>
            <person name="Studholme D.J."/>
        </authorList>
    </citation>
    <scope>NUCLEOTIDE SEQUENCE [LARGE SCALE GENOMIC DNA]</scope>
    <source>
        <strain evidence="5">Pc</strain>
    </source>
</reference>
<reference evidence="7 8" key="3">
    <citation type="submission" date="2018-08" db="EMBL/GenBank/DDBJ databases">
        <title>Aphanomyces genome sequencing and annotation.</title>
        <authorList>
            <person name="Minardi D."/>
            <person name="Oidtmann B."/>
            <person name="Van Der Giezen M."/>
            <person name="Studholme D.J."/>
        </authorList>
    </citation>
    <scope>NUCLEOTIDE SEQUENCE [LARGE SCALE GENOMIC DNA]</scope>
    <source>
        <strain evidence="4 7">Da</strain>
        <strain evidence="3 8">Sv</strain>
    </source>
</reference>
<accession>W4H6F3</accession>
<evidence type="ECO:0000313" key="8">
    <source>
        <dbReference type="Proteomes" id="UP000285712"/>
    </source>
</evidence>
<evidence type="ECO:0000313" key="4">
    <source>
        <dbReference type="EMBL" id="RHZ29016.1"/>
    </source>
</evidence>
<evidence type="ECO:0000313" key="7">
    <source>
        <dbReference type="Proteomes" id="UP000285430"/>
    </source>
</evidence>
<evidence type="ECO:0000313" key="5">
    <source>
        <dbReference type="EMBL" id="RQM22713.1"/>
    </source>
</evidence>
<reference evidence="2" key="1">
    <citation type="submission" date="2013-12" db="EMBL/GenBank/DDBJ databases">
        <title>The Genome Sequence of Aphanomyces astaci APO3.</title>
        <authorList>
            <consortium name="The Broad Institute Genomics Platform"/>
            <person name="Russ C."/>
            <person name="Tyler B."/>
            <person name="van West P."/>
            <person name="Dieguez-Uribeondo J."/>
            <person name="Young S.K."/>
            <person name="Zeng Q."/>
            <person name="Gargeya S."/>
            <person name="Fitzgerald M."/>
            <person name="Abouelleil A."/>
            <person name="Alvarado L."/>
            <person name="Chapman S.B."/>
            <person name="Gainer-Dewar J."/>
            <person name="Goldberg J."/>
            <person name="Griggs A."/>
            <person name="Gujja S."/>
            <person name="Hansen M."/>
            <person name="Howarth C."/>
            <person name="Imamovic A."/>
            <person name="Ireland A."/>
            <person name="Larimer J."/>
            <person name="McCowan C."/>
            <person name="Murphy C."/>
            <person name="Pearson M."/>
            <person name="Poon T.W."/>
            <person name="Priest M."/>
            <person name="Roberts A."/>
            <person name="Saif S."/>
            <person name="Shea T."/>
            <person name="Sykes S."/>
            <person name="Wortman J."/>
            <person name="Nusbaum C."/>
            <person name="Birren B."/>
        </authorList>
    </citation>
    <scope>NUCLEOTIDE SEQUENCE [LARGE SCALE GENOMIC DNA]</scope>
    <source>
        <strain evidence="2">APO3</strain>
    </source>
</reference>
<name>W4H6F3_APHAT</name>